<dbReference type="RefSeq" id="WP_132282685.1">
    <property type="nucleotide sequence ID" value="NZ_SMGQ01000013.1"/>
</dbReference>
<dbReference type="EMBL" id="SMGQ01000013">
    <property type="protein sequence ID" value="TCK92827.1"/>
    <property type="molecule type" value="Genomic_DNA"/>
</dbReference>
<evidence type="ECO:0000313" key="2">
    <source>
        <dbReference type="EMBL" id="TCK92827.1"/>
    </source>
</evidence>
<reference evidence="2 3" key="1">
    <citation type="submission" date="2019-03" db="EMBL/GenBank/DDBJ databases">
        <title>Genomic Encyclopedia of Type Strains, Phase IV (KMG-IV): sequencing the most valuable type-strain genomes for metagenomic binning, comparative biology and taxonomic classification.</title>
        <authorList>
            <person name="Goeker M."/>
        </authorList>
    </citation>
    <scope>NUCLEOTIDE SEQUENCE [LARGE SCALE GENOMIC DNA]</scope>
    <source>
        <strain evidence="2 3">DSM 24176</strain>
    </source>
</reference>
<dbReference type="OrthoDB" id="9801358at2"/>
<feature type="region of interest" description="Disordered" evidence="1">
    <location>
        <begin position="101"/>
        <end position="135"/>
    </location>
</feature>
<evidence type="ECO:0000313" key="3">
    <source>
        <dbReference type="Proteomes" id="UP000294545"/>
    </source>
</evidence>
<name>A0A4R1MJX9_9FIRM</name>
<evidence type="ECO:0000256" key="1">
    <source>
        <dbReference type="SAM" id="MobiDB-lite"/>
    </source>
</evidence>
<dbReference type="GO" id="GO:0003677">
    <property type="term" value="F:DNA binding"/>
    <property type="evidence" value="ECO:0007669"/>
    <property type="project" value="InterPro"/>
</dbReference>
<dbReference type="NCBIfam" id="NF033727">
    <property type="entry name" value="chaperon_ArsD"/>
    <property type="match status" value="1"/>
</dbReference>
<dbReference type="AlphaFoldDB" id="A0A4R1MJX9"/>
<organism evidence="2 3">
    <name type="scientific">Natranaerovirga hydrolytica</name>
    <dbReference type="NCBI Taxonomy" id="680378"/>
    <lineage>
        <taxon>Bacteria</taxon>
        <taxon>Bacillati</taxon>
        <taxon>Bacillota</taxon>
        <taxon>Clostridia</taxon>
        <taxon>Lachnospirales</taxon>
        <taxon>Natranaerovirgaceae</taxon>
        <taxon>Natranaerovirga</taxon>
    </lineage>
</organism>
<keyword evidence="3" id="KW-1185">Reference proteome</keyword>
<proteinExistence type="predicted"/>
<dbReference type="GO" id="GO:0046685">
    <property type="term" value="P:response to arsenic-containing substance"/>
    <property type="evidence" value="ECO:0007669"/>
    <property type="project" value="InterPro"/>
</dbReference>
<accession>A0A4R1MJX9</accession>
<dbReference type="Gene3D" id="3.40.30.10">
    <property type="entry name" value="Glutaredoxin"/>
    <property type="match status" value="1"/>
</dbReference>
<comment type="caution">
    <text evidence="2">The sequence shown here is derived from an EMBL/GenBank/DDBJ whole genome shotgun (WGS) entry which is preliminary data.</text>
</comment>
<protein>
    <submittedName>
        <fullName evidence="2">Arsenical resistance operon trans-acting repressor ArsD</fullName>
    </submittedName>
</protein>
<dbReference type="Pfam" id="PF06953">
    <property type="entry name" value="ArsD"/>
    <property type="match status" value="1"/>
</dbReference>
<sequence>MKKMIIFDPAMCCSTGVCGPSVDPELIRMSTVINNLEKKGITVERHGLSTNPEIFIKNKQINELINKEGVEILPVTLVDDEVIKTKGYLSNEEMAKILDVPSESLQSKPEDDGSPCCSEDNTTSDSGCCGEDGCC</sequence>
<dbReference type="Proteomes" id="UP000294545">
    <property type="component" value="Unassembled WGS sequence"/>
</dbReference>
<gene>
    <name evidence="2" type="ORF">EDC19_1983</name>
</gene>
<dbReference type="GO" id="GO:0045892">
    <property type="term" value="P:negative regulation of DNA-templated transcription"/>
    <property type="evidence" value="ECO:0007669"/>
    <property type="project" value="InterPro"/>
</dbReference>
<dbReference type="InterPro" id="IPR010712">
    <property type="entry name" value="Arsenical-R_ArsD"/>
</dbReference>